<comment type="caution">
    <text evidence="1">The sequence shown here is derived from an EMBL/GenBank/DDBJ whole genome shotgun (WGS) entry which is preliminary data.</text>
</comment>
<protein>
    <submittedName>
        <fullName evidence="1">Radical SAM protein</fullName>
    </submittedName>
</protein>
<reference evidence="2" key="1">
    <citation type="submission" date="2020-12" db="EMBL/GenBank/DDBJ databases">
        <title>Hymenobacter sp.</title>
        <authorList>
            <person name="Kim M.K."/>
        </authorList>
    </citation>
    <scope>NUCLEOTIDE SEQUENCE [LARGE SCALE GENOMIC DNA]</scope>
    <source>
        <strain evidence="2">BT553</strain>
    </source>
</reference>
<accession>A0ABS0XU65</accession>
<organism evidence="1 2">
    <name type="scientific">Sphingomonas mollis</name>
    <dbReference type="NCBI Taxonomy" id="2795726"/>
    <lineage>
        <taxon>Bacteria</taxon>
        <taxon>Pseudomonadati</taxon>
        <taxon>Pseudomonadota</taxon>
        <taxon>Alphaproteobacteria</taxon>
        <taxon>Sphingomonadales</taxon>
        <taxon>Sphingomonadaceae</taxon>
        <taxon>Sphingomonas</taxon>
    </lineage>
</organism>
<gene>
    <name evidence="1" type="ORF">JAO74_15990</name>
</gene>
<sequence>MASSFPAAPASATLARSRLWVPRRVLVTRAARAWPHAAVIIERAAAMGAEVIELPGDRIVMATPDDPRRAYAEAKATLAVVVAPPSKLKLEPIAPSADWRVDLAAGCPAHCSYCYLAGSLKGAPITRVYANLDQILDTLPGYVGRGTITSSSRARAHEGTTFEASCYTDPLGIEPVTGSLSAMIAWFGRAGLDAQLRFTTKFADVEPLLGLEHNGRTRMRASINPARFARFEGGTAPVAQRLAALRRMADAGYPVGLTIAPIIAAPGWEEAYGELIDMAATALSDAHDLDLTIELITHRFTTGSKAVLDSWYPGSALDMTAQNRVTKRTKFGTEKQVYDADTMARLRGFFLASLERALPTARVLYWT</sequence>
<evidence type="ECO:0000313" key="2">
    <source>
        <dbReference type="Proteomes" id="UP000640426"/>
    </source>
</evidence>
<proteinExistence type="predicted"/>
<dbReference type="InterPro" id="IPR049539">
    <property type="entry name" value="SPL"/>
</dbReference>
<dbReference type="EMBL" id="JAELXS010000010">
    <property type="protein sequence ID" value="MBJ6123288.1"/>
    <property type="molecule type" value="Genomic_DNA"/>
</dbReference>
<dbReference type="Pfam" id="PF20903">
    <property type="entry name" value="SPL"/>
    <property type="match status" value="1"/>
</dbReference>
<dbReference type="Gene3D" id="3.40.50.12110">
    <property type="match status" value="1"/>
</dbReference>
<name>A0ABS0XU65_9SPHN</name>
<keyword evidence="2" id="KW-1185">Reference proteome</keyword>
<dbReference type="PANTHER" id="PTHR37822:SF2">
    <property type="entry name" value="SPORE PHOTOPRODUCT LYASE"/>
    <property type="match status" value="1"/>
</dbReference>
<dbReference type="RefSeq" id="WP_199040432.1">
    <property type="nucleotide sequence ID" value="NZ_JAELXS010000010.1"/>
</dbReference>
<evidence type="ECO:0000313" key="1">
    <source>
        <dbReference type="EMBL" id="MBJ6123288.1"/>
    </source>
</evidence>
<dbReference type="Proteomes" id="UP000640426">
    <property type="component" value="Unassembled WGS sequence"/>
</dbReference>
<dbReference type="PANTHER" id="PTHR37822">
    <property type="entry name" value="SPORE PHOTOPRODUCT LYASE-RELATED"/>
    <property type="match status" value="1"/>
</dbReference>
<dbReference type="Gene3D" id="3.80.30.30">
    <property type="match status" value="1"/>
</dbReference>